<keyword evidence="7" id="KW-0963">Cytoplasm</keyword>
<evidence type="ECO:0000256" key="7">
    <source>
        <dbReference type="HAMAP-Rule" id="MF_00022"/>
    </source>
</evidence>
<dbReference type="GO" id="GO:0005524">
    <property type="term" value="F:ATP binding"/>
    <property type="evidence" value="ECO:0007669"/>
    <property type="project" value="UniProtKB-UniRule"/>
</dbReference>
<feature type="binding site" evidence="7">
    <location>
        <position position="134"/>
    </location>
    <ligand>
        <name>Zn(2+)</name>
        <dbReference type="ChEBI" id="CHEBI:29105"/>
    </ligand>
</feature>
<keyword evidence="7" id="KW-0862">Zinc</keyword>
<feature type="binding site" evidence="7">
    <location>
        <position position="255"/>
    </location>
    <ligand>
        <name>ATP</name>
        <dbReference type="ChEBI" id="CHEBI:30616"/>
    </ligand>
</feature>
<keyword evidence="6 7" id="KW-0030">Aminoacyl-tRNA synthetase</keyword>
<dbReference type="Pfam" id="PF19269">
    <property type="entry name" value="Anticodon_2"/>
    <property type="match status" value="1"/>
</dbReference>
<dbReference type="Pfam" id="PF00749">
    <property type="entry name" value="tRNA-synt_1c"/>
    <property type="match status" value="1"/>
</dbReference>
<evidence type="ECO:0000313" key="11">
    <source>
        <dbReference type="Proteomes" id="UP000218113"/>
    </source>
</evidence>
<name>A0A2A4T8X0_9DELT</name>
<dbReference type="PRINTS" id="PR00987">
    <property type="entry name" value="TRNASYNTHGLU"/>
</dbReference>
<dbReference type="Gene3D" id="3.40.50.620">
    <property type="entry name" value="HUPs"/>
    <property type="match status" value="1"/>
</dbReference>
<dbReference type="GO" id="GO:0006424">
    <property type="term" value="P:glutamyl-tRNA aminoacylation"/>
    <property type="evidence" value="ECO:0007669"/>
    <property type="project" value="UniProtKB-UniRule"/>
</dbReference>
<dbReference type="SUPFAM" id="SSF48163">
    <property type="entry name" value="An anticodon-binding domain of class I aminoacyl-tRNA synthetases"/>
    <property type="match status" value="1"/>
</dbReference>
<dbReference type="InterPro" id="IPR020751">
    <property type="entry name" value="aa-tRNA-synth_I_codon-bd_sub2"/>
</dbReference>
<reference evidence="11" key="1">
    <citation type="submission" date="2017-08" db="EMBL/GenBank/DDBJ databases">
        <title>A dynamic microbial community with high functional redundancy inhabits the cold, oxic subseafloor aquifer.</title>
        <authorList>
            <person name="Tully B.J."/>
            <person name="Wheat C.G."/>
            <person name="Glazer B.T."/>
            <person name="Huber J.A."/>
        </authorList>
    </citation>
    <scope>NUCLEOTIDE SEQUENCE [LARGE SCALE GENOMIC DNA]</scope>
</reference>
<dbReference type="PANTHER" id="PTHR43311:SF2">
    <property type="entry name" value="GLUTAMATE--TRNA LIGASE, MITOCHONDRIAL-RELATED"/>
    <property type="match status" value="1"/>
</dbReference>
<dbReference type="GO" id="GO:0008270">
    <property type="term" value="F:zinc ion binding"/>
    <property type="evidence" value="ECO:0007669"/>
    <property type="project" value="UniProtKB-UniRule"/>
</dbReference>
<evidence type="ECO:0000256" key="5">
    <source>
        <dbReference type="ARBA" id="ARBA00022917"/>
    </source>
</evidence>
<dbReference type="Proteomes" id="UP000218113">
    <property type="component" value="Unassembled WGS sequence"/>
</dbReference>
<feature type="binding site" evidence="7">
    <location>
        <position position="136"/>
    </location>
    <ligand>
        <name>Zn(2+)</name>
        <dbReference type="ChEBI" id="CHEBI:29105"/>
    </ligand>
</feature>
<evidence type="ECO:0000256" key="4">
    <source>
        <dbReference type="ARBA" id="ARBA00022840"/>
    </source>
</evidence>
<dbReference type="GO" id="GO:0000049">
    <property type="term" value="F:tRNA binding"/>
    <property type="evidence" value="ECO:0007669"/>
    <property type="project" value="InterPro"/>
</dbReference>
<dbReference type="CDD" id="cd00808">
    <property type="entry name" value="GluRS_core"/>
    <property type="match status" value="1"/>
</dbReference>
<dbReference type="NCBIfam" id="TIGR00464">
    <property type="entry name" value="gltX_bact"/>
    <property type="match status" value="1"/>
</dbReference>
<comment type="cofactor">
    <cofactor evidence="7">
        <name>Zn(2+)</name>
        <dbReference type="ChEBI" id="CHEBI:29105"/>
    </cofactor>
    <text evidence="7">Binds 1 zinc ion per subunit.</text>
</comment>
<dbReference type="InterPro" id="IPR049940">
    <property type="entry name" value="GluQ/Sye"/>
</dbReference>
<feature type="short sequence motif" description="'HIGH' region" evidence="7">
    <location>
        <begin position="10"/>
        <end position="20"/>
    </location>
</feature>
<evidence type="ECO:0000256" key="1">
    <source>
        <dbReference type="ARBA" id="ARBA00007894"/>
    </source>
</evidence>
<keyword evidence="3 7" id="KW-0547">Nucleotide-binding</keyword>
<evidence type="ECO:0000256" key="3">
    <source>
        <dbReference type="ARBA" id="ARBA00022741"/>
    </source>
</evidence>
<comment type="caution">
    <text evidence="10">The sequence shown here is derived from an EMBL/GenBank/DDBJ whole genome shotgun (WGS) entry which is preliminary data.</text>
</comment>
<dbReference type="PROSITE" id="PS00178">
    <property type="entry name" value="AA_TRNA_LIGASE_I"/>
    <property type="match status" value="1"/>
</dbReference>
<dbReference type="AlphaFoldDB" id="A0A2A4T8X0"/>
<dbReference type="Gene3D" id="1.10.10.350">
    <property type="match status" value="1"/>
</dbReference>
<dbReference type="InterPro" id="IPR000924">
    <property type="entry name" value="Glu/Gln-tRNA-synth"/>
</dbReference>
<protein>
    <recommendedName>
        <fullName evidence="7">Glutamate--tRNA ligase</fullName>
        <ecNumber evidence="7">6.1.1.17</ecNumber>
    </recommendedName>
    <alternativeName>
        <fullName evidence="7">Glutamyl-tRNA synthetase</fullName>
        <shortName evidence="7">GluRS</shortName>
    </alternativeName>
</protein>
<comment type="catalytic activity">
    <reaction evidence="7">
        <text>tRNA(Glu) + L-glutamate + ATP = L-glutamyl-tRNA(Glu) + AMP + diphosphate</text>
        <dbReference type="Rhea" id="RHEA:23540"/>
        <dbReference type="Rhea" id="RHEA-COMP:9663"/>
        <dbReference type="Rhea" id="RHEA-COMP:9680"/>
        <dbReference type="ChEBI" id="CHEBI:29985"/>
        <dbReference type="ChEBI" id="CHEBI:30616"/>
        <dbReference type="ChEBI" id="CHEBI:33019"/>
        <dbReference type="ChEBI" id="CHEBI:78442"/>
        <dbReference type="ChEBI" id="CHEBI:78520"/>
        <dbReference type="ChEBI" id="CHEBI:456215"/>
        <dbReference type="EC" id="6.1.1.17"/>
    </reaction>
</comment>
<feature type="short sequence motif" description="'KMSKS' region" evidence="7">
    <location>
        <begin position="252"/>
        <end position="256"/>
    </location>
</feature>
<keyword evidence="2 7" id="KW-0436">Ligase</keyword>
<comment type="function">
    <text evidence="7">Catalyzes the attachment of glutamate to tRNA(Glu) in a two-step reaction: glutamate is first activated by ATP to form Glu-AMP and then transferred to the acceptor end of tRNA(Glu).</text>
</comment>
<dbReference type="InterPro" id="IPR045462">
    <property type="entry name" value="aa-tRNA-synth_I_cd-bd"/>
</dbReference>
<dbReference type="InterPro" id="IPR033910">
    <property type="entry name" value="GluRS_core"/>
</dbReference>
<feature type="domain" description="Glutamyl/glutaminyl-tRNA synthetase class Ib catalytic" evidence="8">
    <location>
        <begin position="4"/>
        <end position="321"/>
    </location>
</feature>
<dbReference type="InterPro" id="IPR004527">
    <property type="entry name" value="Glu-tRNA-ligase_bac/mito"/>
</dbReference>
<dbReference type="HAMAP" id="MF_00022">
    <property type="entry name" value="Glu_tRNA_synth_type1"/>
    <property type="match status" value="1"/>
</dbReference>
<dbReference type="FunFam" id="3.40.50.620:FF:000045">
    <property type="entry name" value="Glutamate--tRNA ligase, mitochondrial"/>
    <property type="match status" value="1"/>
</dbReference>
<dbReference type="EMBL" id="NVSR01000010">
    <property type="protein sequence ID" value="PCI29791.1"/>
    <property type="molecule type" value="Genomic_DNA"/>
</dbReference>
<proteinExistence type="inferred from homology"/>
<feature type="binding site" evidence="7">
    <location>
        <position position="109"/>
    </location>
    <ligand>
        <name>Zn(2+)</name>
        <dbReference type="ChEBI" id="CHEBI:29105"/>
    </ligand>
</feature>
<dbReference type="SUPFAM" id="SSF52374">
    <property type="entry name" value="Nucleotidylyl transferase"/>
    <property type="match status" value="1"/>
</dbReference>
<evidence type="ECO:0000259" key="9">
    <source>
        <dbReference type="Pfam" id="PF19269"/>
    </source>
</evidence>
<comment type="similarity">
    <text evidence="1 7">Belongs to the class-I aminoacyl-tRNA synthetase family. Glutamate--tRNA ligase type 1 subfamily.</text>
</comment>
<comment type="subunit">
    <text evidence="7">Monomer.</text>
</comment>
<feature type="binding site" evidence="7">
    <location>
        <position position="107"/>
    </location>
    <ligand>
        <name>Zn(2+)</name>
        <dbReference type="ChEBI" id="CHEBI:29105"/>
    </ligand>
</feature>
<keyword evidence="5 7" id="KW-0648">Protein biosynthesis</keyword>
<evidence type="ECO:0000256" key="6">
    <source>
        <dbReference type="ARBA" id="ARBA00023146"/>
    </source>
</evidence>
<evidence type="ECO:0000259" key="8">
    <source>
        <dbReference type="Pfam" id="PF00749"/>
    </source>
</evidence>
<feature type="domain" description="Aminoacyl-tRNA synthetase class I anticodon-binding" evidence="9">
    <location>
        <begin position="335"/>
        <end position="475"/>
    </location>
</feature>
<dbReference type="PANTHER" id="PTHR43311">
    <property type="entry name" value="GLUTAMATE--TRNA LIGASE"/>
    <property type="match status" value="1"/>
</dbReference>
<evidence type="ECO:0000256" key="2">
    <source>
        <dbReference type="ARBA" id="ARBA00022598"/>
    </source>
</evidence>
<dbReference type="GO" id="GO:0005737">
    <property type="term" value="C:cytoplasm"/>
    <property type="evidence" value="ECO:0007669"/>
    <property type="project" value="UniProtKB-SubCell"/>
</dbReference>
<dbReference type="InterPro" id="IPR008925">
    <property type="entry name" value="aa_tRNA-synth_I_cd-bd_sf"/>
</dbReference>
<dbReference type="InterPro" id="IPR014729">
    <property type="entry name" value="Rossmann-like_a/b/a_fold"/>
</dbReference>
<dbReference type="InterPro" id="IPR001412">
    <property type="entry name" value="aa-tRNA-synth_I_CS"/>
</dbReference>
<evidence type="ECO:0000313" key="10">
    <source>
        <dbReference type="EMBL" id="PCI29791.1"/>
    </source>
</evidence>
<dbReference type="InterPro" id="IPR020058">
    <property type="entry name" value="Glu/Gln-tRNA-synth_Ib_cat-dom"/>
</dbReference>
<comment type="subcellular location">
    <subcellularLocation>
        <location evidence="7">Cytoplasm</location>
    </subcellularLocation>
</comment>
<organism evidence="10 11">
    <name type="scientific">SAR324 cluster bacterium</name>
    <dbReference type="NCBI Taxonomy" id="2024889"/>
    <lineage>
        <taxon>Bacteria</taxon>
        <taxon>Deltaproteobacteria</taxon>
        <taxon>SAR324 cluster</taxon>
    </lineage>
</organism>
<keyword evidence="4 7" id="KW-0067">ATP-binding</keyword>
<gene>
    <name evidence="7" type="primary">gltX</name>
    <name evidence="10" type="ORF">COB67_03330</name>
</gene>
<dbReference type="EC" id="6.1.1.17" evidence="7"/>
<dbReference type="GO" id="GO:0004818">
    <property type="term" value="F:glutamate-tRNA ligase activity"/>
    <property type="evidence" value="ECO:0007669"/>
    <property type="project" value="UniProtKB-UniRule"/>
</dbReference>
<keyword evidence="7" id="KW-0479">Metal-binding</keyword>
<accession>A0A2A4T8X0</accession>
<sequence>MSDVRVRFAPSPTGYLHVGGLRTALFNYLFAAGQGGKTILRIEDTDQSRKVEGAVENLIKSLQETGVVFDEGAHLGGEFGPYVQSERLALYQKYLDQLLTQEDAYHCFCSEEVLAQMREEQLQKKESTKYDGRCRHLSSEVVQAKLAEKAPFVVRLKIREDRGDYIIEDEIRGKVHFSPEQIDDQILLKSDGFPTYHLANVVDDHLMQITHVIRGEEWLPSTPKHVQLYEYLGWKAPKFAHLPLLLNSDRSKLSKRQGDVATEDFLKKGILPECLINFIALLGWNTQDDQEIFSMEELISNFSLDRVGKAGAVFDQDKLLWMNQQYIKNESPEDLFEKLRPFLPDFSKSTDEELLKKMVLVIRDRLSLLSDVEEQLGFFYHDSPEITDEGLLSLIKSESAQLVYQAFLEEMETQENLSSENFGKVMKLVQKKTKIKGKNLWIPMRIAITLIEQGPDLMAVVDIFGKEKCLDRIKMILD</sequence>